<accession>A0A9Q1J500</accession>
<organism evidence="2 3">
    <name type="scientific">Synaphobranchus kaupii</name>
    <name type="common">Kaup's arrowtooth eel</name>
    <dbReference type="NCBI Taxonomy" id="118154"/>
    <lineage>
        <taxon>Eukaryota</taxon>
        <taxon>Metazoa</taxon>
        <taxon>Chordata</taxon>
        <taxon>Craniata</taxon>
        <taxon>Vertebrata</taxon>
        <taxon>Euteleostomi</taxon>
        <taxon>Actinopterygii</taxon>
        <taxon>Neopterygii</taxon>
        <taxon>Teleostei</taxon>
        <taxon>Anguilliformes</taxon>
        <taxon>Synaphobranchidae</taxon>
        <taxon>Synaphobranchus</taxon>
    </lineage>
</organism>
<evidence type="ECO:0000256" key="1">
    <source>
        <dbReference type="SAM" id="MobiDB-lite"/>
    </source>
</evidence>
<protein>
    <submittedName>
        <fullName evidence="2">Uncharacterized protein</fullName>
    </submittedName>
</protein>
<name>A0A9Q1J500_SYNKA</name>
<sequence>MDTPQNNLRYMTPGLERYAKSAGTENGYPPVTFDPGGEASSGPTPASPKMWDGTQWWDGRGVKEGHHLHARREKITCCSLYYTFLNVHTSECHKLGTTDRARC</sequence>
<proteinExistence type="predicted"/>
<evidence type="ECO:0000313" key="2">
    <source>
        <dbReference type="EMBL" id="KAJ8366018.1"/>
    </source>
</evidence>
<comment type="caution">
    <text evidence="2">The sequence shown here is derived from an EMBL/GenBank/DDBJ whole genome shotgun (WGS) entry which is preliminary data.</text>
</comment>
<evidence type="ECO:0000313" key="3">
    <source>
        <dbReference type="Proteomes" id="UP001152622"/>
    </source>
</evidence>
<dbReference type="Proteomes" id="UP001152622">
    <property type="component" value="Chromosome 4"/>
</dbReference>
<feature type="region of interest" description="Disordered" evidence="1">
    <location>
        <begin position="20"/>
        <end position="53"/>
    </location>
</feature>
<keyword evidence="3" id="KW-1185">Reference proteome</keyword>
<dbReference type="EMBL" id="JAINUF010000004">
    <property type="protein sequence ID" value="KAJ8366018.1"/>
    <property type="molecule type" value="Genomic_DNA"/>
</dbReference>
<gene>
    <name evidence="2" type="ORF">SKAU_G00148490</name>
</gene>
<reference evidence="2" key="1">
    <citation type="journal article" date="2023" name="Science">
        <title>Genome structures resolve the early diversification of teleost fishes.</title>
        <authorList>
            <person name="Parey E."/>
            <person name="Louis A."/>
            <person name="Montfort J."/>
            <person name="Bouchez O."/>
            <person name="Roques C."/>
            <person name="Iampietro C."/>
            <person name="Lluch J."/>
            <person name="Castinel A."/>
            <person name="Donnadieu C."/>
            <person name="Desvignes T."/>
            <person name="Floi Bucao C."/>
            <person name="Jouanno E."/>
            <person name="Wen M."/>
            <person name="Mejri S."/>
            <person name="Dirks R."/>
            <person name="Jansen H."/>
            <person name="Henkel C."/>
            <person name="Chen W.J."/>
            <person name="Zahm M."/>
            <person name="Cabau C."/>
            <person name="Klopp C."/>
            <person name="Thompson A.W."/>
            <person name="Robinson-Rechavi M."/>
            <person name="Braasch I."/>
            <person name="Lecointre G."/>
            <person name="Bobe J."/>
            <person name="Postlethwait J.H."/>
            <person name="Berthelot C."/>
            <person name="Roest Crollius H."/>
            <person name="Guiguen Y."/>
        </authorList>
    </citation>
    <scope>NUCLEOTIDE SEQUENCE</scope>
    <source>
        <strain evidence="2">WJC10195</strain>
    </source>
</reference>
<dbReference type="AlphaFoldDB" id="A0A9Q1J500"/>